<protein>
    <submittedName>
        <fullName evidence="11">Uncharacterized protein</fullName>
    </submittedName>
</protein>
<sequence>MRLSLVLIASALVVAVSAECHQDKAQFCLGWKLAGYCKRSSKHHTWMKEHCADTCDFPCPTTQPPTSGCADKNEAYCKKYALNCFRDGWKDYLKVQCPKTCKACGGAATTPQGPLPTQASGQCGVKGDGHTRIVGGTNARPGDWPWQVQIDLNTDWGRYWCGGTLINDEWIVSAAHCFEDDTRARNYDIYLGEHDIRSKSGNEQKMEVAEIIMHPGYKYGDVDNDMALIRLKKKASFNTYVRPACFPDSSVKFPSGEECYVTGWGALRTGGSSPRILQQAKIPLVPQHECQRAMGNDITKNMFCAGYANKRIDSCQGDSGGPLVCKKRTSTGQDVWYLWGVVSWGIDCASPGYYGVYSSIENMGSWVTNTLKSRRT</sequence>
<dbReference type="InterPro" id="IPR001314">
    <property type="entry name" value="Peptidase_S1A"/>
</dbReference>
<keyword evidence="3 7" id="KW-0720">Serine protease</keyword>
<comment type="caution">
    <text evidence="6">Lacks conserved residue(s) required for the propagation of feature annotation.</text>
</comment>
<feature type="chain" id="PRO_5029609196" evidence="8">
    <location>
        <begin position="19"/>
        <end position="376"/>
    </location>
</feature>
<dbReference type="InterPro" id="IPR018114">
    <property type="entry name" value="TRYPSIN_HIS"/>
</dbReference>
<dbReference type="PROSITE" id="PS51670">
    <property type="entry name" value="SHKT"/>
    <property type="match status" value="1"/>
</dbReference>
<evidence type="ECO:0000256" key="1">
    <source>
        <dbReference type="ARBA" id="ARBA00022670"/>
    </source>
</evidence>
<dbReference type="PROSITE" id="PS00135">
    <property type="entry name" value="TRYPSIN_SER"/>
    <property type="match status" value="1"/>
</dbReference>
<keyword evidence="12" id="KW-1185">Reference proteome</keyword>
<dbReference type="PANTHER" id="PTHR24252">
    <property type="entry name" value="ACROSIN-RELATED"/>
    <property type="match status" value="1"/>
</dbReference>
<dbReference type="PIRSF" id="PIRSF001143">
    <property type="entry name" value="Factor_X"/>
    <property type="match status" value="1"/>
</dbReference>
<feature type="active site" description="Charge relay system" evidence="5">
    <location>
        <position position="225"/>
    </location>
</feature>
<keyword evidence="4" id="KW-1015">Disulfide bond</keyword>
<dbReference type="Pfam" id="PF01549">
    <property type="entry name" value="ShK"/>
    <property type="match status" value="2"/>
</dbReference>
<keyword evidence="8" id="KW-0732">Signal</keyword>
<dbReference type="RefSeq" id="XP_066916917.1">
    <property type="nucleotide sequence ID" value="XM_067060816.1"/>
</dbReference>
<feature type="domain" description="Peptidase S1" evidence="9">
    <location>
        <begin position="133"/>
        <end position="372"/>
    </location>
</feature>
<dbReference type="InterPro" id="IPR043504">
    <property type="entry name" value="Peptidase_S1_PA_chymotrypsin"/>
</dbReference>
<dbReference type="GO" id="GO:0005509">
    <property type="term" value="F:calcium ion binding"/>
    <property type="evidence" value="ECO:0007669"/>
    <property type="project" value="InterPro"/>
</dbReference>
<reference evidence="11" key="1">
    <citation type="submission" date="2021-01" db="UniProtKB">
        <authorList>
            <consortium name="EnsemblMetazoa"/>
        </authorList>
    </citation>
    <scope>IDENTIFICATION</scope>
</reference>
<dbReference type="Pfam" id="PF00089">
    <property type="entry name" value="Trypsin"/>
    <property type="match status" value="1"/>
</dbReference>
<evidence type="ECO:0000256" key="7">
    <source>
        <dbReference type="RuleBase" id="RU363034"/>
    </source>
</evidence>
<organism evidence="11 12">
    <name type="scientific">Clytia hemisphaerica</name>
    <dbReference type="NCBI Taxonomy" id="252671"/>
    <lineage>
        <taxon>Eukaryota</taxon>
        <taxon>Metazoa</taxon>
        <taxon>Cnidaria</taxon>
        <taxon>Hydrozoa</taxon>
        <taxon>Hydroidolina</taxon>
        <taxon>Leptothecata</taxon>
        <taxon>Obeliida</taxon>
        <taxon>Clytiidae</taxon>
        <taxon>Clytia</taxon>
    </lineage>
</organism>
<evidence type="ECO:0000259" key="10">
    <source>
        <dbReference type="PROSITE" id="PS51670"/>
    </source>
</evidence>
<dbReference type="InterPro" id="IPR012224">
    <property type="entry name" value="Pept_S1A_FX"/>
</dbReference>
<dbReference type="CDD" id="cd00190">
    <property type="entry name" value="Tryp_SPc"/>
    <property type="match status" value="1"/>
</dbReference>
<feature type="signal peptide" evidence="8">
    <location>
        <begin position="1"/>
        <end position="18"/>
    </location>
</feature>
<dbReference type="SMART" id="SM00020">
    <property type="entry name" value="Tryp_SPc"/>
    <property type="match status" value="1"/>
</dbReference>
<name>A0A7M5WUC2_9CNID</name>
<evidence type="ECO:0000256" key="3">
    <source>
        <dbReference type="ARBA" id="ARBA00022825"/>
    </source>
</evidence>
<dbReference type="PANTHER" id="PTHR24252:SF7">
    <property type="entry name" value="HYALIN"/>
    <property type="match status" value="1"/>
</dbReference>
<dbReference type="GO" id="GO:0004252">
    <property type="term" value="F:serine-type endopeptidase activity"/>
    <property type="evidence" value="ECO:0007669"/>
    <property type="project" value="InterPro"/>
</dbReference>
<feature type="active site" description="Charge relay system" evidence="5">
    <location>
        <position position="319"/>
    </location>
</feature>
<dbReference type="GO" id="GO:0006508">
    <property type="term" value="P:proteolysis"/>
    <property type="evidence" value="ECO:0007669"/>
    <property type="project" value="UniProtKB-KW"/>
</dbReference>
<dbReference type="InterPro" id="IPR003582">
    <property type="entry name" value="ShKT_dom"/>
</dbReference>
<dbReference type="OrthoDB" id="6018415at2759"/>
<accession>A0A7M5WUC2</accession>
<dbReference type="EnsemblMetazoa" id="CLYHEMT013221.1">
    <property type="protein sequence ID" value="CLYHEMP013221.1"/>
    <property type="gene ID" value="CLYHEMG013221"/>
</dbReference>
<dbReference type="PROSITE" id="PS50240">
    <property type="entry name" value="TRYPSIN_DOM"/>
    <property type="match status" value="1"/>
</dbReference>
<proteinExistence type="predicted"/>
<dbReference type="GeneID" id="136804075"/>
<evidence type="ECO:0000259" key="9">
    <source>
        <dbReference type="PROSITE" id="PS50240"/>
    </source>
</evidence>
<dbReference type="PROSITE" id="PS00134">
    <property type="entry name" value="TRYPSIN_HIS"/>
    <property type="match status" value="1"/>
</dbReference>
<evidence type="ECO:0000256" key="8">
    <source>
        <dbReference type="SAM" id="SignalP"/>
    </source>
</evidence>
<keyword evidence="2 7" id="KW-0378">Hydrolase</keyword>
<evidence type="ECO:0000256" key="2">
    <source>
        <dbReference type="ARBA" id="ARBA00022801"/>
    </source>
</evidence>
<dbReference type="SUPFAM" id="SSF50494">
    <property type="entry name" value="Trypsin-like serine proteases"/>
    <property type="match status" value="1"/>
</dbReference>
<dbReference type="PRINTS" id="PR00722">
    <property type="entry name" value="CHYMOTRYPSIN"/>
</dbReference>
<feature type="active site" description="Charge relay system" evidence="5">
    <location>
        <position position="176"/>
    </location>
</feature>
<keyword evidence="1 7" id="KW-0645">Protease</keyword>
<dbReference type="Proteomes" id="UP000594262">
    <property type="component" value="Unplaced"/>
</dbReference>
<dbReference type="AlphaFoldDB" id="A0A7M5WUC2"/>
<feature type="domain" description="ShKT" evidence="10">
    <location>
        <begin position="69"/>
        <end position="104"/>
    </location>
</feature>
<dbReference type="Gene3D" id="1.10.10.1940">
    <property type="match status" value="2"/>
</dbReference>
<evidence type="ECO:0000313" key="11">
    <source>
        <dbReference type="EnsemblMetazoa" id="CLYHEMP013221.1"/>
    </source>
</evidence>
<evidence type="ECO:0000256" key="6">
    <source>
        <dbReference type="PROSITE-ProRule" id="PRU01005"/>
    </source>
</evidence>
<evidence type="ECO:0000256" key="5">
    <source>
        <dbReference type="PIRSR" id="PIRSR001143-1"/>
    </source>
</evidence>
<dbReference type="InterPro" id="IPR001254">
    <property type="entry name" value="Trypsin_dom"/>
</dbReference>
<dbReference type="SMART" id="SM00254">
    <property type="entry name" value="ShKT"/>
    <property type="match status" value="2"/>
</dbReference>
<dbReference type="FunFam" id="2.40.10.10:FF:000003">
    <property type="entry name" value="Transmembrane serine protease 3"/>
    <property type="match status" value="1"/>
</dbReference>
<dbReference type="Gene3D" id="2.40.10.10">
    <property type="entry name" value="Trypsin-like serine proteases"/>
    <property type="match status" value="1"/>
</dbReference>
<dbReference type="InterPro" id="IPR033116">
    <property type="entry name" value="TRYPSIN_SER"/>
</dbReference>
<evidence type="ECO:0000256" key="4">
    <source>
        <dbReference type="ARBA" id="ARBA00023157"/>
    </source>
</evidence>
<evidence type="ECO:0000313" key="12">
    <source>
        <dbReference type="Proteomes" id="UP000594262"/>
    </source>
</evidence>
<dbReference type="InterPro" id="IPR009003">
    <property type="entry name" value="Peptidase_S1_PA"/>
</dbReference>